<dbReference type="AlphaFoldDB" id="A0A1T5P7H4"/>
<dbReference type="STRING" id="393003.SAMN05660461_4528"/>
<proteinExistence type="predicted"/>
<gene>
    <name evidence="1" type="ORF">SAMN05660461_4528</name>
</gene>
<dbReference type="Proteomes" id="UP000190166">
    <property type="component" value="Unassembled WGS sequence"/>
</dbReference>
<evidence type="ECO:0000313" key="1">
    <source>
        <dbReference type="EMBL" id="SKD08652.1"/>
    </source>
</evidence>
<sequence length="137" mass="15751">MIEESDIRIGNYVSYFDYNMEETAFVVEGILQGFVYNSGLPLSKLPYAKVNPMVLDVDLLLRFGFIKGDPDYGEDVNVYSLKYNRLHSVHIRHENEVFQPLTDAAEGLVPYGRAIVHVHQLQNLFHAVTRDELTLFE</sequence>
<dbReference type="RefSeq" id="WP_079471824.1">
    <property type="nucleotide sequence ID" value="NZ_FUZZ01000004.1"/>
</dbReference>
<name>A0A1T5P7H4_9BACT</name>
<reference evidence="1 2" key="1">
    <citation type="submission" date="2017-02" db="EMBL/GenBank/DDBJ databases">
        <authorList>
            <person name="Peterson S.W."/>
        </authorList>
    </citation>
    <scope>NUCLEOTIDE SEQUENCE [LARGE SCALE GENOMIC DNA]</scope>
    <source>
        <strain evidence="1 2">DSM 18108</strain>
    </source>
</reference>
<dbReference type="EMBL" id="FUZZ01000004">
    <property type="protein sequence ID" value="SKD08652.1"/>
    <property type="molecule type" value="Genomic_DNA"/>
</dbReference>
<keyword evidence="2" id="KW-1185">Reference proteome</keyword>
<evidence type="ECO:0000313" key="2">
    <source>
        <dbReference type="Proteomes" id="UP000190166"/>
    </source>
</evidence>
<organism evidence="1 2">
    <name type="scientific">Chitinophaga ginsengisegetis</name>
    <dbReference type="NCBI Taxonomy" id="393003"/>
    <lineage>
        <taxon>Bacteria</taxon>
        <taxon>Pseudomonadati</taxon>
        <taxon>Bacteroidota</taxon>
        <taxon>Chitinophagia</taxon>
        <taxon>Chitinophagales</taxon>
        <taxon>Chitinophagaceae</taxon>
        <taxon>Chitinophaga</taxon>
    </lineage>
</organism>
<protein>
    <submittedName>
        <fullName evidence="1">Uncharacterized protein</fullName>
    </submittedName>
</protein>
<accession>A0A1T5P7H4</accession>